<dbReference type="Gene3D" id="3.40.190.10">
    <property type="entry name" value="Periplasmic binding protein-like II"/>
    <property type="match status" value="2"/>
</dbReference>
<dbReference type="PANTHER" id="PTHR35936:SF35">
    <property type="entry name" value="L-CYSTINE-BINDING PROTEIN TCYJ"/>
    <property type="match status" value="1"/>
</dbReference>
<dbReference type="Gene3D" id="3.10.350.10">
    <property type="entry name" value="LysM domain"/>
    <property type="match status" value="1"/>
</dbReference>
<feature type="signal peptide" evidence="1">
    <location>
        <begin position="1"/>
        <end position="22"/>
    </location>
</feature>
<feature type="chain" id="PRO_5009927711" evidence="1">
    <location>
        <begin position="23"/>
        <end position="359"/>
    </location>
</feature>
<dbReference type="AlphaFoldDB" id="A0A1M7KTJ5"/>
<evidence type="ECO:0000259" key="2">
    <source>
        <dbReference type="PROSITE" id="PS51782"/>
    </source>
</evidence>
<gene>
    <name evidence="3" type="ORF">SAMN05443432_11217</name>
</gene>
<dbReference type="SUPFAM" id="SSF53850">
    <property type="entry name" value="Periplasmic binding protein-like II"/>
    <property type="match status" value="1"/>
</dbReference>
<keyword evidence="4" id="KW-1185">Reference proteome</keyword>
<dbReference type="InterPro" id="IPR036779">
    <property type="entry name" value="LysM_dom_sf"/>
</dbReference>
<reference evidence="3 4" key="1">
    <citation type="submission" date="2016-11" db="EMBL/GenBank/DDBJ databases">
        <authorList>
            <person name="Varghese N."/>
            <person name="Submissions S."/>
        </authorList>
    </citation>
    <scope>NUCLEOTIDE SEQUENCE [LARGE SCALE GENOMIC DNA]</scope>
    <source>
        <strain evidence="3 4">DSM 28249</strain>
    </source>
</reference>
<evidence type="ECO:0000313" key="3">
    <source>
        <dbReference type="EMBL" id="SHM68884.1"/>
    </source>
</evidence>
<protein>
    <submittedName>
        <fullName evidence="3">Amino acid ABC transporter substrate-binding protein, PAAT family</fullName>
    </submittedName>
</protein>
<dbReference type="InterPro" id="IPR018392">
    <property type="entry name" value="LysM"/>
</dbReference>
<evidence type="ECO:0000313" key="4">
    <source>
        <dbReference type="Proteomes" id="UP000322545"/>
    </source>
</evidence>
<dbReference type="PROSITE" id="PS51782">
    <property type="entry name" value="LYSM"/>
    <property type="match status" value="1"/>
</dbReference>
<name>A0A1M7KTJ5_9RHOB</name>
<feature type="domain" description="LysM" evidence="2">
    <location>
        <begin position="27"/>
        <end position="77"/>
    </location>
</feature>
<dbReference type="EMBL" id="FRCB01000012">
    <property type="protein sequence ID" value="SHM68884.1"/>
    <property type="molecule type" value="Genomic_DNA"/>
</dbReference>
<evidence type="ECO:0000256" key="1">
    <source>
        <dbReference type="SAM" id="SignalP"/>
    </source>
</evidence>
<dbReference type="CDD" id="cd00118">
    <property type="entry name" value="LysM"/>
    <property type="match status" value="1"/>
</dbReference>
<dbReference type="SMART" id="SM00257">
    <property type="entry name" value="LysM"/>
    <property type="match status" value="1"/>
</dbReference>
<dbReference type="PANTHER" id="PTHR35936">
    <property type="entry name" value="MEMBRANE-BOUND LYTIC MUREIN TRANSGLYCOSYLASE F"/>
    <property type="match status" value="1"/>
</dbReference>
<sequence length="359" mass="39605">MKYVLSLFLFAFILSAGGRADAQTCGGTYTVQPGDSLSVIADRLYKNAGMWSVIHRDNIAAIGQSPNAIAVGMRLNLTCIDGLPVGLEGGREVAAVDTSVVTPVTVQPGTAAVRNRINLLTGGDYAPFTDKDWHNGGLITDIVDQAMRKANPSQGFAIHWVNDWGSHFDPLLSNALLDMGFPWYLPDCDLTPDIMRCRDFLASESMFETLMLVFANKANPIRFDSDDDIIGKTICRPVGFLTFDLDGEGRRWILDDKVKLVTPQTVADCFRMVAEGEADFLSLSEFIGRAAMKDLGYEDRITVLPRPLSIVGIHVFVHKTHPQAEELLDLINTGLRGIREDGLYQTIVEDHMTRIWANL</sequence>
<keyword evidence="1" id="KW-0732">Signal</keyword>
<accession>A0A1M7KTJ5</accession>
<dbReference type="Proteomes" id="UP000322545">
    <property type="component" value="Unassembled WGS sequence"/>
</dbReference>
<proteinExistence type="predicted"/>
<dbReference type="RefSeq" id="WP_149780769.1">
    <property type="nucleotide sequence ID" value="NZ_FRCB01000012.1"/>
</dbReference>
<organism evidence="3 4">
    <name type="scientific">Roseovarius litoreus</name>
    <dbReference type="NCBI Taxonomy" id="1155722"/>
    <lineage>
        <taxon>Bacteria</taxon>
        <taxon>Pseudomonadati</taxon>
        <taxon>Pseudomonadota</taxon>
        <taxon>Alphaproteobacteria</taxon>
        <taxon>Rhodobacterales</taxon>
        <taxon>Roseobacteraceae</taxon>
        <taxon>Roseovarius</taxon>
    </lineage>
</organism>